<evidence type="ECO:0000313" key="1">
    <source>
        <dbReference type="EMBL" id="MPC92484.1"/>
    </source>
</evidence>
<name>A0A5B7JJN8_PORTR</name>
<keyword evidence="2" id="KW-1185">Reference proteome</keyword>
<sequence>MFFPGFLHGCLPLPTFLPFFLFLRSSLPYIHSTSTCFLVFLLDSAPVRFPYLPSLPRSFLPSLHPTLHFLGRSFPTTKLGSFPVFRASTVANSLFLWPYLKLISRSIDERNESRFSQGQ</sequence>
<organism evidence="1 2">
    <name type="scientific">Portunus trituberculatus</name>
    <name type="common">Swimming crab</name>
    <name type="synonym">Neptunus trituberculatus</name>
    <dbReference type="NCBI Taxonomy" id="210409"/>
    <lineage>
        <taxon>Eukaryota</taxon>
        <taxon>Metazoa</taxon>
        <taxon>Ecdysozoa</taxon>
        <taxon>Arthropoda</taxon>
        <taxon>Crustacea</taxon>
        <taxon>Multicrustacea</taxon>
        <taxon>Malacostraca</taxon>
        <taxon>Eumalacostraca</taxon>
        <taxon>Eucarida</taxon>
        <taxon>Decapoda</taxon>
        <taxon>Pleocyemata</taxon>
        <taxon>Brachyura</taxon>
        <taxon>Eubrachyura</taxon>
        <taxon>Portunoidea</taxon>
        <taxon>Portunidae</taxon>
        <taxon>Portuninae</taxon>
        <taxon>Portunus</taxon>
    </lineage>
</organism>
<proteinExistence type="predicted"/>
<accession>A0A5B7JJN8</accession>
<evidence type="ECO:0000313" key="2">
    <source>
        <dbReference type="Proteomes" id="UP000324222"/>
    </source>
</evidence>
<comment type="caution">
    <text evidence="1">The sequence shown here is derived from an EMBL/GenBank/DDBJ whole genome shotgun (WGS) entry which is preliminary data.</text>
</comment>
<dbReference type="AlphaFoldDB" id="A0A5B7JJN8"/>
<protein>
    <submittedName>
        <fullName evidence="1">Uncharacterized protein</fullName>
    </submittedName>
</protein>
<reference evidence="1 2" key="1">
    <citation type="submission" date="2019-05" db="EMBL/GenBank/DDBJ databases">
        <title>Another draft genome of Portunus trituberculatus and its Hox gene families provides insights of decapod evolution.</title>
        <authorList>
            <person name="Jeong J.-H."/>
            <person name="Song I."/>
            <person name="Kim S."/>
            <person name="Choi T."/>
            <person name="Kim D."/>
            <person name="Ryu S."/>
            <person name="Kim W."/>
        </authorList>
    </citation>
    <scope>NUCLEOTIDE SEQUENCE [LARGE SCALE GENOMIC DNA]</scope>
    <source>
        <tissue evidence="1">Muscle</tissue>
    </source>
</reference>
<dbReference type="EMBL" id="VSRR010091421">
    <property type="protein sequence ID" value="MPC92484.1"/>
    <property type="molecule type" value="Genomic_DNA"/>
</dbReference>
<dbReference type="Proteomes" id="UP000324222">
    <property type="component" value="Unassembled WGS sequence"/>
</dbReference>
<gene>
    <name evidence="1" type="ORF">E2C01_087575</name>
</gene>